<evidence type="ECO:0000256" key="1">
    <source>
        <dbReference type="ARBA" id="ARBA00022723"/>
    </source>
</evidence>
<comment type="caution">
    <text evidence="7">The sequence shown here is derived from an EMBL/GenBank/DDBJ whole genome shotgun (WGS) entry which is preliminary data.</text>
</comment>
<dbReference type="InterPro" id="IPR001841">
    <property type="entry name" value="Znf_RING"/>
</dbReference>
<feature type="domain" description="RING-type" evidence="6">
    <location>
        <begin position="315"/>
        <end position="353"/>
    </location>
</feature>
<dbReference type="SUPFAM" id="SSF57850">
    <property type="entry name" value="RING/U-box"/>
    <property type="match status" value="1"/>
</dbReference>
<feature type="compositionally biased region" description="Basic and acidic residues" evidence="5">
    <location>
        <begin position="113"/>
        <end position="124"/>
    </location>
</feature>
<evidence type="ECO:0000256" key="2">
    <source>
        <dbReference type="ARBA" id="ARBA00022771"/>
    </source>
</evidence>
<dbReference type="InterPro" id="IPR017907">
    <property type="entry name" value="Znf_RING_CS"/>
</dbReference>
<dbReference type="AlphaFoldDB" id="A0A9N9DRN9"/>
<sequence>MGSRQTTNAFSEQGSSHDINRRTRATIRAQKRSQDPMEPKQEVYGLPSSSQSQNLIQLDIESFGTTSRAGSTSTRSRPLRRNKRTQDRAVLDETEPSTSAPQIMSRPNKRRAIRAEEGASRQEDYPIIFLPPLRNDSPHPTVRRTAETGSIQDSSSYLQSFNLPNTGDNGGVTLPPISLPQENSPHGGITLPPIRSVFSIGLERSRTPRTLSPDIEVIDLSSPPYPGNRTADPYPSNIVDLTSSPNTHSPTVNAPKTEIIVIDDDSETPTSVGSSLPSRGLQHPTSTGSLLPSRVFQLPTSTGSLLPSRGLQLKCAICLDHPKDVSATSCGHIFCLNCITTALKTQKVCSLCRNPLSKKQIKRLEFKISL</sequence>
<keyword evidence="2 4" id="KW-0863">Zinc-finger</keyword>
<dbReference type="Gene3D" id="3.30.40.10">
    <property type="entry name" value="Zinc/RING finger domain, C3HC4 (zinc finger)"/>
    <property type="match status" value="1"/>
</dbReference>
<evidence type="ECO:0000256" key="4">
    <source>
        <dbReference type="PROSITE-ProRule" id="PRU00175"/>
    </source>
</evidence>
<proteinExistence type="predicted"/>
<feature type="compositionally biased region" description="Low complexity" evidence="5">
    <location>
        <begin position="64"/>
        <end position="76"/>
    </location>
</feature>
<dbReference type="PANTHER" id="PTHR23041:SF78">
    <property type="entry name" value="E3 UBIQUITIN-PROTEIN LIGASE RNF4"/>
    <property type="match status" value="1"/>
</dbReference>
<keyword evidence="3" id="KW-0862">Zinc</keyword>
<dbReference type="SMART" id="SM00184">
    <property type="entry name" value="RING"/>
    <property type="match status" value="1"/>
</dbReference>
<keyword evidence="1" id="KW-0479">Metal-binding</keyword>
<accession>A0A9N9DRN9</accession>
<feature type="region of interest" description="Disordered" evidence="5">
    <location>
        <begin position="1"/>
        <end position="153"/>
    </location>
</feature>
<evidence type="ECO:0000313" key="8">
    <source>
        <dbReference type="Proteomes" id="UP000789570"/>
    </source>
</evidence>
<dbReference type="PANTHER" id="PTHR23041">
    <property type="entry name" value="RING FINGER DOMAIN-CONTAINING"/>
    <property type="match status" value="1"/>
</dbReference>
<protein>
    <submittedName>
        <fullName evidence="7">12923_t:CDS:1</fullName>
    </submittedName>
</protein>
<name>A0A9N9DRN9_9GLOM</name>
<evidence type="ECO:0000256" key="5">
    <source>
        <dbReference type="SAM" id="MobiDB-lite"/>
    </source>
</evidence>
<gene>
    <name evidence="7" type="ORF">FCALED_LOCUS10761</name>
</gene>
<dbReference type="InterPro" id="IPR013083">
    <property type="entry name" value="Znf_RING/FYVE/PHD"/>
</dbReference>
<feature type="compositionally biased region" description="Polar residues" evidence="5">
    <location>
        <begin position="268"/>
        <end position="287"/>
    </location>
</feature>
<organism evidence="7 8">
    <name type="scientific">Funneliformis caledonium</name>
    <dbReference type="NCBI Taxonomy" id="1117310"/>
    <lineage>
        <taxon>Eukaryota</taxon>
        <taxon>Fungi</taxon>
        <taxon>Fungi incertae sedis</taxon>
        <taxon>Mucoromycota</taxon>
        <taxon>Glomeromycotina</taxon>
        <taxon>Glomeromycetes</taxon>
        <taxon>Glomerales</taxon>
        <taxon>Glomeraceae</taxon>
        <taxon>Funneliformis</taxon>
    </lineage>
</organism>
<dbReference type="OrthoDB" id="6270329at2759"/>
<dbReference type="EMBL" id="CAJVPQ010004120">
    <property type="protein sequence ID" value="CAG8644964.1"/>
    <property type="molecule type" value="Genomic_DNA"/>
</dbReference>
<dbReference type="Pfam" id="PF13920">
    <property type="entry name" value="zf-C3HC4_3"/>
    <property type="match status" value="1"/>
</dbReference>
<dbReference type="PROSITE" id="PS50089">
    <property type="entry name" value="ZF_RING_2"/>
    <property type="match status" value="1"/>
</dbReference>
<dbReference type="PROSITE" id="PS00518">
    <property type="entry name" value="ZF_RING_1"/>
    <property type="match status" value="1"/>
</dbReference>
<feature type="compositionally biased region" description="Basic and acidic residues" evidence="5">
    <location>
        <begin position="32"/>
        <end position="41"/>
    </location>
</feature>
<keyword evidence="8" id="KW-1185">Reference proteome</keyword>
<reference evidence="7" key="1">
    <citation type="submission" date="2021-06" db="EMBL/GenBank/DDBJ databases">
        <authorList>
            <person name="Kallberg Y."/>
            <person name="Tangrot J."/>
            <person name="Rosling A."/>
        </authorList>
    </citation>
    <scope>NUCLEOTIDE SEQUENCE</scope>
    <source>
        <strain evidence="7">UK204</strain>
    </source>
</reference>
<evidence type="ECO:0000256" key="3">
    <source>
        <dbReference type="ARBA" id="ARBA00022833"/>
    </source>
</evidence>
<feature type="compositionally biased region" description="Basic residues" evidence="5">
    <location>
        <begin position="22"/>
        <end position="31"/>
    </location>
</feature>
<feature type="compositionally biased region" description="Polar residues" evidence="5">
    <location>
        <begin position="1"/>
        <end position="17"/>
    </location>
</feature>
<feature type="region of interest" description="Disordered" evidence="5">
    <location>
        <begin position="264"/>
        <end position="287"/>
    </location>
</feature>
<evidence type="ECO:0000313" key="7">
    <source>
        <dbReference type="EMBL" id="CAG8644964.1"/>
    </source>
</evidence>
<dbReference type="Proteomes" id="UP000789570">
    <property type="component" value="Unassembled WGS sequence"/>
</dbReference>
<dbReference type="GO" id="GO:0008270">
    <property type="term" value="F:zinc ion binding"/>
    <property type="evidence" value="ECO:0007669"/>
    <property type="project" value="UniProtKB-KW"/>
</dbReference>
<evidence type="ECO:0000259" key="6">
    <source>
        <dbReference type="PROSITE" id="PS50089"/>
    </source>
</evidence>
<feature type="compositionally biased region" description="Polar residues" evidence="5">
    <location>
        <begin position="47"/>
        <end position="56"/>
    </location>
</feature>
<dbReference type="InterPro" id="IPR047134">
    <property type="entry name" value="RNF4"/>
</dbReference>